<name>A0A146LHT5_LYGHE</name>
<evidence type="ECO:0000313" key="1">
    <source>
        <dbReference type="EMBL" id="JAQ06496.1"/>
    </source>
</evidence>
<dbReference type="PANTHER" id="PTHR35615">
    <property type="entry name" value="PRESENT IN THE OUTER MITOCHONDRIAL MEMBRANE PROTEOME 22-RELATED"/>
    <property type="match status" value="1"/>
</dbReference>
<proteinExistence type="predicted"/>
<dbReference type="EMBL" id="GDHC01012133">
    <property type="protein sequence ID" value="JAQ06496.1"/>
    <property type="molecule type" value="Transcribed_RNA"/>
</dbReference>
<organism evidence="1">
    <name type="scientific">Lygus hesperus</name>
    <name type="common">Western plant bug</name>
    <dbReference type="NCBI Taxonomy" id="30085"/>
    <lineage>
        <taxon>Eukaryota</taxon>
        <taxon>Metazoa</taxon>
        <taxon>Ecdysozoa</taxon>
        <taxon>Arthropoda</taxon>
        <taxon>Hexapoda</taxon>
        <taxon>Insecta</taxon>
        <taxon>Pterygota</taxon>
        <taxon>Neoptera</taxon>
        <taxon>Paraneoptera</taxon>
        <taxon>Hemiptera</taxon>
        <taxon>Heteroptera</taxon>
        <taxon>Panheteroptera</taxon>
        <taxon>Cimicomorpha</taxon>
        <taxon>Miridae</taxon>
        <taxon>Mirini</taxon>
        <taxon>Lygus</taxon>
    </lineage>
</organism>
<gene>
    <name evidence="1" type="ORF">g.2240</name>
</gene>
<protein>
    <submittedName>
        <fullName evidence="1">Uncharacterized protein</fullName>
    </submittedName>
</protein>
<dbReference type="AlphaFoldDB" id="A0A146LHT5"/>
<sequence length="140" mass="16404">MSYGEAFHIVLGGPCYTSFVLNVTRKSQVKCQSSFATQKLRNNTNDSEKEDEEYCQLVHDVMALYKRMLRYENYTLRNGSVRRFIRYVKKAMAHGEEKAGDETNPAKRAKIMRYMTEQERLIDKATKILQNPQAMHVWDL</sequence>
<accession>A0A146LHT5</accession>
<reference evidence="1" key="1">
    <citation type="journal article" date="2016" name="Gigascience">
        <title>De novo construction of an expanded transcriptome assembly for the western tarnished plant bug, Lygus hesperus.</title>
        <authorList>
            <person name="Tassone E.E."/>
            <person name="Geib S.M."/>
            <person name="Hall B."/>
            <person name="Fabrick J.A."/>
            <person name="Brent C.S."/>
            <person name="Hull J.J."/>
        </authorList>
    </citation>
    <scope>NUCLEOTIDE SEQUENCE</scope>
</reference>
<dbReference type="PANTHER" id="PTHR35615:SF8">
    <property type="entry name" value="TRANSMEMBRANE PROTEIN"/>
    <property type="match status" value="1"/>
</dbReference>